<organism evidence="11 12">
    <name type="scientific">Zalerion maritima</name>
    <dbReference type="NCBI Taxonomy" id="339359"/>
    <lineage>
        <taxon>Eukaryota</taxon>
        <taxon>Fungi</taxon>
        <taxon>Dikarya</taxon>
        <taxon>Ascomycota</taxon>
        <taxon>Pezizomycotina</taxon>
        <taxon>Sordariomycetes</taxon>
        <taxon>Lulworthiomycetidae</taxon>
        <taxon>Lulworthiales</taxon>
        <taxon>Lulworthiaceae</taxon>
        <taxon>Zalerion</taxon>
    </lineage>
</organism>
<dbReference type="AlphaFoldDB" id="A0AAD5WPH1"/>
<dbReference type="InterPro" id="IPR050749">
    <property type="entry name" value="Glycosyl_Hydrolase_47"/>
</dbReference>
<feature type="disulfide bond" evidence="8">
    <location>
        <begin position="392"/>
        <end position="422"/>
    </location>
</feature>
<dbReference type="GO" id="GO:0036503">
    <property type="term" value="P:ERAD pathway"/>
    <property type="evidence" value="ECO:0007669"/>
    <property type="project" value="UniProtKB-ARBA"/>
</dbReference>
<keyword evidence="7" id="KW-0479">Metal-binding</keyword>
<dbReference type="PANTHER" id="PTHR11742:SF49">
    <property type="entry name" value="ALPHA-1,2-MANNOSIDASE"/>
    <property type="match status" value="1"/>
</dbReference>
<evidence type="ECO:0000256" key="2">
    <source>
        <dbReference type="ARBA" id="ARBA00004922"/>
    </source>
</evidence>
<proteinExistence type="inferred from homology"/>
<keyword evidence="12" id="KW-1185">Reference proteome</keyword>
<comment type="similarity">
    <text evidence="3 9">Belongs to the glycosyl hydrolase 47 family.</text>
</comment>
<dbReference type="GO" id="GO:0016020">
    <property type="term" value="C:membrane"/>
    <property type="evidence" value="ECO:0007669"/>
    <property type="project" value="InterPro"/>
</dbReference>
<feature type="active site" description="Proton donor" evidence="6">
    <location>
        <position position="178"/>
    </location>
</feature>
<evidence type="ECO:0000256" key="6">
    <source>
        <dbReference type="PIRSR" id="PIRSR601382-1"/>
    </source>
</evidence>
<evidence type="ECO:0000313" key="11">
    <source>
        <dbReference type="EMBL" id="KAJ2895196.1"/>
    </source>
</evidence>
<dbReference type="Gene3D" id="1.50.10.10">
    <property type="match status" value="1"/>
</dbReference>
<dbReference type="GO" id="GO:0005509">
    <property type="term" value="F:calcium ion binding"/>
    <property type="evidence" value="ECO:0007669"/>
    <property type="project" value="InterPro"/>
</dbReference>
<dbReference type="GO" id="GO:0005783">
    <property type="term" value="C:endoplasmic reticulum"/>
    <property type="evidence" value="ECO:0007669"/>
    <property type="project" value="TreeGrafter"/>
</dbReference>
<sequence length="609" mass="69459">MRRSWRPVLLTSLVWTCGLWYLYRSGQRQPYFQPTPESKVLGIARWQSLPEINPLPRDTVLRKIPRDLPPEPIPRIQAPAPGEEREARNRRLHRREAVRGAFRHSWKGYRNHAWMHDEVKPLTGAPSDPLAGWGATLVDSLDTLWIMELKNEFDEAVQAAARIDFTTYAPMGELNVFETNIRHLAGLMSAYEVSGKKHKILLQQAALVGDILMSAFDTPNRMPITRWDIHHWLNSGLRSSTPQTAPSQVLASEIGSLSLEFTKLSQLTGKDKYYDAVQRVSDELAKAQSKTNIPGLWPIVVNARDLTFNADSTFTLGGMADSLYEYLPKQYLLLGGALAQPREMYEGFIDVAKKRMLRRALNPANESIVFSGDIKEKDGAIEYIPKGQHLGCFVAGMVGLGARLFDRGEEEVGLAGELARGCVWSYDATPCGIGPEIWHYVPCAEVDEEGRDEKCEWSREKWMAGLEKQWMPNVAGENVDEEELVRIAEKKQLPLGMTDVPDRKYILRPEAIEAVFWMHRLTGDVEWQDIAWRMFEKVEELTKSEFGAAALEDVTELLGKPRRMNNQESFWLAETLKYFYLCFSEFDVVSLDEWVLNTEAHPFKRMDLK</sequence>
<dbReference type="PANTHER" id="PTHR11742">
    <property type="entry name" value="MANNOSYL-OLIGOSACCHARIDE ALPHA-1,2-MANNOSIDASE-RELATED"/>
    <property type="match status" value="1"/>
</dbReference>
<evidence type="ECO:0000256" key="4">
    <source>
        <dbReference type="ARBA" id="ARBA00022801"/>
    </source>
</evidence>
<dbReference type="GO" id="GO:0004571">
    <property type="term" value="F:mannosyl-oligosaccharide 1,2-alpha-mannosidase activity"/>
    <property type="evidence" value="ECO:0007669"/>
    <property type="project" value="InterPro"/>
</dbReference>
<dbReference type="Pfam" id="PF01532">
    <property type="entry name" value="Glyco_hydro_47"/>
    <property type="match status" value="1"/>
</dbReference>
<dbReference type="PRINTS" id="PR00747">
    <property type="entry name" value="GLYHDRLASE47"/>
</dbReference>
<dbReference type="EMBL" id="JAKWBI020000419">
    <property type="protein sequence ID" value="KAJ2895196.1"/>
    <property type="molecule type" value="Genomic_DNA"/>
</dbReference>
<accession>A0AAD5WPH1</accession>
<evidence type="ECO:0000256" key="1">
    <source>
        <dbReference type="ARBA" id="ARBA00001913"/>
    </source>
</evidence>
<feature type="active site" evidence="6">
    <location>
        <position position="510"/>
    </location>
</feature>
<evidence type="ECO:0000256" key="7">
    <source>
        <dbReference type="PIRSR" id="PIRSR601382-2"/>
    </source>
</evidence>
<comment type="cofactor">
    <cofactor evidence="1 7">
        <name>Ca(2+)</name>
        <dbReference type="ChEBI" id="CHEBI:29108"/>
    </cofactor>
</comment>
<evidence type="ECO:0000256" key="3">
    <source>
        <dbReference type="ARBA" id="ARBA00007658"/>
    </source>
</evidence>
<dbReference type="FunFam" id="1.50.10.10:FF:000037">
    <property type="entry name" value="alpha-1,2-Mannosidase"/>
    <property type="match status" value="1"/>
</dbReference>
<keyword evidence="7" id="KW-0106">Calcium</keyword>
<evidence type="ECO:0000256" key="8">
    <source>
        <dbReference type="PIRSR" id="PIRSR601382-3"/>
    </source>
</evidence>
<keyword evidence="5 8" id="KW-1015">Disulfide bond</keyword>
<keyword evidence="4 9" id="KW-0378">Hydrolase</keyword>
<comment type="pathway">
    <text evidence="2">Protein modification; protein glycosylation.</text>
</comment>
<reference evidence="11" key="1">
    <citation type="submission" date="2022-07" db="EMBL/GenBank/DDBJ databases">
        <title>Draft genome sequence of Zalerion maritima ATCC 34329, a (micro)plastics degrading marine fungus.</title>
        <authorList>
            <person name="Paco A."/>
            <person name="Goncalves M.F.M."/>
            <person name="Rocha-Santos T.A.P."/>
            <person name="Alves A."/>
        </authorList>
    </citation>
    <scope>NUCLEOTIDE SEQUENCE</scope>
    <source>
        <strain evidence="11">ATCC 34329</strain>
    </source>
</reference>
<feature type="active site" evidence="6">
    <location>
        <position position="321"/>
    </location>
</feature>
<dbReference type="GO" id="GO:0005975">
    <property type="term" value="P:carbohydrate metabolic process"/>
    <property type="evidence" value="ECO:0007669"/>
    <property type="project" value="InterPro"/>
</dbReference>
<dbReference type="EC" id="3.2.1.-" evidence="9"/>
<comment type="caution">
    <text evidence="11">The sequence shown here is derived from an EMBL/GenBank/DDBJ whole genome shotgun (WGS) entry which is preliminary data.</text>
</comment>
<dbReference type="Proteomes" id="UP001201980">
    <property type="component" value="Unassembled WGS sequence"/>
</dbReference>
<dbReference type="SUPFAM" id="SSF48225">
    <property type="entry name" value="Seven-hairpin glycosidases"/>
    <property type="match status" value="1"/>
</dbReference>
<dbReference type="InterPro" id="IPR036026">
    <property type="entry name" value="Seven-hairpin_glycosidases"/>
</dbReference>
<evidence type="ECO:0000256" key="9">
    <source>
        <dbReference type="RuleBase" id="RU361193"/>
    </source>
</evidence>
<gene>
    <name evidence="11" type="ORF">MKZ38_006775</name>
</gene>
<evidence type="ECO:0000256" key="10">
    <source>
        <dbReference type="SAM" id="MobiDB-lite"/>
    </source>
</evidence>
<feature type="binding site" evidence="7">
    <location>
        <position position="598"/>
    </location>
    <ligand>
        <name>Ca(2+)</name>
        <dbReference type="ChEBI" id="CHEBI:29108"/>
    </ligand>
</feature>
<dbReference type="InterPro" id="IPR012341">
    <property type="entry name" value="6hp_glycosidase-like_sf"/>
</dbReference>
<dbReference type="InterPro" id="IPR001382">
    <property type="entry name" value="Glyco_hydro_47"/>
</dbReference>
<protein>
    <recommendedName>
        <fullName evidence="9">alpha-1,2-Mannosidase</fullName>
        <ecNumber evidence="9">3.2.1.-</ecNumber>
    </recommendedName>
</protein>
<evidence type="ECO:0000313" key="12">
    <source>
        <dbReference type="Proteomes" id="UP001201980"/>
    </source>
</evidence>
<keyword evidence="9 11" id="KW-0326">Glycosidase</keyword>
<evidence type="ECO:0000256" key="5">
    <source>
        <dbReference type="ARBA" id="ARBA00023157"/>
    </source>
</evidence>
<name>A0AAD5WPH1_9PEZI</name>
<feature type="active site" description="Proton donor" evidence="6">
    <location>
        <position position="436"/>
    </location>
</feature>
<feature type="region of interest" description="Disordered" evidence="10">
    <location>
        <begin position="63"/>
        <end position="88"/>
    </location>
</feature>